<dbReference type="Pfam" id="PF00488">
    <property type="entry name" value="MutS_V"/>
    <property type="match status" value="1"/>
</dbReference>
<feature type="domain" description="DNA mismatch repair proteins mutS family" evidence="11">
    <location>
        <begin position="689"/>
        <end position="705"/>
    </location>
</feature>
<dbReference type="GO" id="GO:0006298">
    <property type="term" value="P:mismatch repair"/>
    <property type="evidence" value="ECO:0007669"/>
    <property type="project" value="UniProtKB-UniRule"/>
</dbReference>
<dbReference type="Gene3D" id="3.40.1170.10">
    <property type="entry name" value="DNA repair protein MutS, domain I"/>
    <property type="match status" value="1"/>
</dbReference>
<dbReference type="InterPro" id="IPR007860">
    <property type="entry name" value="DNA_mmatch_repair_MutS_con_dom"/>
</dbReference>
<dbReference type="PANTHER" id="PTHR11361:SF34">
    <property type="entry name" value="DNA MISMATCH REPAIR PROTEIN MSH1, MITOCHONDRIAL"/>
    <property type="match status" value="1"/>
</dbReference>
<dbReference type="InterPro" id="IPR027417">
    <property type="entry name" value="P-loop_NTPase"/>
</dbReference>
<dbReference type="NCBIfam" id="TIGR01070">
    <property type="entry name" value="mutS1"/>
    <property type="match status" value="1"/>
</dbReference>
<dbReference type="InterPro" id="IPR000432">
    <property type="entry name" value="DNA_mismatch_repair_MutS_C"/>
</dbReference>
<name>E1QGH6_DESB2</name>
<dbReference type="NCBIfam" id="NF003810">
    <property type="entry name" value="PRK05399.1"/>
    <property type="match status" value="1"/>
</dbReference>
<dbReference type="Pfam" id="PF05188">
    <property type="entry name" value="MutS_II"/>
    <property type="match status" value="1"/>
</dbReference>
<dbReference type="InterPro" id="IPR007695">
    <property type="entry name" value="DNA_mismatch_repair_MutS-lik_N"/>
</dbReference>
<dbReference type="SUPFAM" id="SSF53150">
    <property type="entry name" value="DNA repair protein MutS, domain II"/>
    <property type="match status" value="1"/>
</dbReference>
<dbReference type="GO" id="GO:0005829">
    <property type="term" value="C:cytosol"/>
    <property type="evidence" value="ECO:0007669"/>
    <property type="project" value="TreeGrafter"/>
</dbReference>
<comment type="similarity">
    <text evidence="1 9 10">Belongs to the DNA mismatch repair MutS family.</text>
</comment>
<accession>E1QGH6</accession>
<comment type="function">
    <text evidence="8 9">This protein is involved in the repair of mismatches in DNA. It is possible that it carries out the mismatch recognition step. This protein has a weak ATPase activity.</text>
</comment>
<dbReference type="PROSITE" id="PS00486">
    <property type="entry name" value="DNA_MISMATCH_REPAIR_2"/>
    <property type="match status" value="1"/>
</dbReference>
<dbReference type="Proteomes" id="UP000009047">
    <property type="component" value="Chromosome"/>
</dbReference>
<dbReference type="Pfam" id="PF01624">
    <property type="entry name" value="MutS_I"/>
    <property type="match status" value="1"/>
</dbReference>
<dbReference type="InterPro" id="IPR007861">
    <property type="entry name" value="DNA_mismatch_repair_MutS_clamp"/>
</dbReference>
<dbReference type="GO" id="GO:0003684">
    <property type="term" value="F:damaged DNA binding"/>
    <property type="evidence" value="ECO:0007669"/>
    <property type="project" value="UniProtKB-UniRule"/>
</dbReference>
<dbReference type="Gene3D" id="3.30.420.110">
    <property type="entry name" value="MutS, connector domain"/>
    <property type="match status" value="1"/>
</dbReference>
<keyword evidence="6 9" id="KW-0238">DNA-binding</keyword>
<feature type="binding site" evidence="9">
    <location>
        <begin position="615"/>
        <end position="622"/>
    </location>
    <ligand>
        <name>ATP</name>
        <dbReference type="ChEBI" id="CHEBI:30616"/>
    </ligand>
</feature>
<evidence type="ECO:0000256" key="2">
    <source>
        <dbReference type="ARBA" id="ARBA00021982"/>
    </source>
</evidence>
<protein>
    <recommendedName>
        <fullName evidence="2 9">DNA mismatch repair protein MutS</fullName>
    </recommendedName>
</protein>
<organism evidence="12 13">
    <name type="scientific">Desulfarculus baarsii (strain ATCC 33931 / DSM 2075 / LMG 7858 / VKM B-1802 / 2st14)</name>
    <dbReference type="NCBI Taxonomy" id="644282"/>
    <lineage>
        <taxon>Bacteria</taxon>
        <taxon>Pseudomonadati</taxon>
        <taxon>Thermodesulfobacteriota</taxon>
        <taxon>Desulfarculia</taxon>
        <taxon>Desulfarculales</taxon>
        <taxon>Desulfarculaceae</taxon>
        <taxon>Desulfarculus</taxon>
    </lineage>
</organism>
<gene>
    <name evidence="9" type="primary">mutS</name>
    <name evidence="12" type="ordered locus">Deba_1301</name>
</gene>
<evidence type="ECO:0000256" key="3">
    <source>
        <dbReference type="ARBA" id="ARBA00022741"/>
    </source>
</evidence>
<evidence type="ECO:0000256" key="5">
    <source>
        <dbReference type="ARBA" id="ARBA00022840"/>
    </source>
</evidence>
<dbReference type="GO" id="GO:0030983">
    <property type="term" value="F:mismatched DNA binding"/>
    <property type="evidence" value="ECO:0007669"/>
    <property type="project" value="InterPro"/>
</dbReference>
<dbReference type="FunFam" id="3.40.50.300:FF:000870">
    <property type="entry name" value="MutS protein homolog 4"/>
    <property type="match status" value="1"/>
</dbReference>
<dbReference type="FunFam" id="3.40.1170.10:FF:000001">
    <property type="entry name" value="DNA mismatch repair protein MutS"/>
    <property type="match status" value="1"/>
</dbReference>
<dbReference type="SUPFAM" id="SSF55271">
    <property type="entry name" value="DNA repair protein MutS, domain I"/>
    <property type="match status" value="1"/>
</dbReference>
<keyword evidence="3 9" id="KW-0547">Nucleotide-binding</keyword>
<dbReference type="InterPro" id="IPR005748">
    <property type="entry name" value="DNA_mismatch_repair_MutS"/>
</dbReference>
<dbReference type="EMBL" id="CP002085">
    <property type="protein sequence ID" value="ADK84669.1"/>
    <property type="molecule type" value="Genomic_DNA"/>
</dbReference>
<dbReference type="Gene3D" id="1.10.1420.10">
    <property type="match status" value="2"/>
</dbReference>
<evidence type="ECO:0000256" key="10">
    <source>
        <dbReference type="RuleBase" id="RU003756"/>
    </source>
</evidence>
<evidence type="ECO:0000256" key="6">
    <source>
        <dbReference type="ARBA" id="ARBA00023125"/>
    </source>
</evidence>
<dbReference type="KEGG" id="dbr:Deba_1301"/>
<dbReference type="PIRSF" id="PIRSF037677">
    <property type="entry name" value="DNA_mis_repair_Msh6"/>
    <property type="match status" value="1"/>
</dbReference>
<dbReference type="GO" id="GO:0140664">
    <property type="term" value="F:ATP-dependent DNA damage sensor activity"/>
    <property type="evidence" value="ECO:0007669"/>
    <property type="project" value="InterPro"/>
</dbReference>
<dbReference type="eggNOG" id="COG0249">
    <property type="taxonomic scope" value="Bacteria"/>
</dbReference>
<dbReference type="SMART" id="SM00533">
    <property type="entry name" value="MUTSd"/>
    <property type="match status" value="1"/>
</dbReference>
<dbReference type="InterPro" id="IPR036187">
    <property type="entry name" value="DNA_mismatch_repair_MutS_sf"/>
</dbReference>
<dbReference type="InterPro" id="IPR036678">
    <property type="entry name" value="MutS_con_dom_sf"/>
</dbReference>
<keyword evidence="7 9" id="KW-0234">DNA repair</keyword>
<evidence type="ECO:0000256" key="7">
    <source>
        <dbReference type="ARBA" id="ARBA00023204"/>
    </source>
</evidence>
<dbReference type="Gene3D" id="3.40.50.300">
    <property type="entry name" value="P-loop containing nucleotide triphosphate hydrolases"/>
    <property type="match status" value="1"/>
</dbReference>
<proteinExistence type="inferred from homology"/>
<keyword evidence="13" id="KW-1185">Reference proteome</keyword>
<evidence type="ECO:0000313" key="12">
    <source>
        <dbReference type="EMBL" id="ADK84669.1"/>
    </source>
</evidence>
<dbReference type="STRING" id="644282.Deba_1301"/>
<dbReference type="HOGENOM" id="CLU_002472_3_1_7"/>
<dbReference type="AlphaFoldDB" id="E1QGH6"/>
<keyword evidence="5 9" id="KW-0067">ATP-binding</keyword>
<dbReference type="InterPro" id="IPR007696">
    <property type="entry name" value="DNA_mismatch_repair_MutS_core"/>
</dbReference>
<dbReference type="Pfam" id="PF05190">
    <property type="entry name" value="MutS_IV"/>
    <property type="match status" value="1"/>
</dbReference>
<evidence type="ECO:0000256" key="1">
    <source>
        <dbReference type="ARBA" id="ARBA00006271"/>
    </source>
</evidence>
<reference evidence="12 13" key="1">
    <citation type="journal article" date="2010" name="Stand. Genomic Sci.">
        <title>Complete genome sequence of Desulfarculus baarsii type strain (2st14).</title>
        <authorList>
            <person name="Sun H."/>
            <person name="Spring S."/>
            <person name="Lapidus A."/>
            <person name="Davenport K."/>
            <person name="Del Rio T.G."/>
            <person name="Tice H."/>
            <person name="Nolan M."/>
            <person name="Copeland A."/>
            <person name="Cheng J.F."/>
            <person name="Lucas S."/>
            <person name="Tapia R."/>
            <person name="Goodwin L."/>
            <person name="Pitluck S."/>
            <person name="Ivanova N."/>
            <person name="Pagani I."/>
            <person name="Mavromatis K."/>
            <person name="Ovchinnikova G."/>
            <person name="Pati A."/>
            <person name="Chen A."/>
            <person name="Palaniappan K."/>
            <person name="Hauser L."/>
            <person name="Chang Y.J."/>
            <person name="Jeffries C.D."/>
            <person name="Detter J.C."/>
            <person name="Han C."/>
            <person name="Rohde M."/>
            <person name="Brambilla E."/>
            <person name="Goker M."/>
            <person name="Woyke T."/>
            <person name="Bristow J."/>
            <person name="Eisen J.A."/>
            <person name="Markowitz V."/>
            <person name="Hugenholtz P."/>
            <person name="Kyrpides N.C."/>
            <person name="Klenk H.P."/>
            <person name="Land M."/>
        </authorList>
    </citation>
    <scope>NUCLEOTIDE SEQUENCE [LARGE SCALE GENOMIC DNA]</scope>
    <source>
        <strain evidence="13">ATCC 33931 / DSM 2075 / LMG 7858 / VKM B-1802 / 2st14</strain>
    </source>
</reference>
<dbReference type="HAMAP" id="MF_00096">
    <property type="entry name" value="MutS"/>
    <property type="match status" value="1"/>
</dbReference>
<evidence type="ECO:0000313" key="13">
    <source>
        <dbReference type="Proteomes" id="UP000009047"/>
    </source>
</evidence>
<dbReference type="SUPFAM" id="SSF48334">
    <property type="entry name" value="DNA repair protein MutS, domain III"/>
    <property type="match status" value="1"/>
</dbReference>
<dbReference type="PANTHER" id="PTHR11361">
    <property type="entry name" value="DNA MISMATCH REPAIR PROTEIN MUTS FAMILY MEMBER"/>
    <property type="match status" value="1"/>
</dbReference>
<dbReference type="SMART" id="SM00534">
    <property type="entry name" value="MUTSac"/>
    <property type="match status" value="1"/>
</dbReference>
<evidence type="ECO:0000259" key="11">
    <source>
        <dbReference type="PROSITE" id="PS00486"/>
    </source>
</evidence>
<evidence type="ECO:0000256" key="9">
    <source>
        <dbReference type="HAMAP-Rule" id="MF_00096"/>
    </source>
</evidence>
<dbReference type="GO" id="GO:0005524">
    <property type="term" value="F:ATP binding"/>
    <property type="evidence" value="ECO:0007669"/>
    <property type="project" value="UniProtKB-UniRule"/>
</dbReference>
<dbReference type="FunFam" id="1.10.1420.10:FF:000001">
    <property type="entry name" value="DNA mismatch repair protein MutS"/>
    <property type="match status" value="1"/>
</dbReference>
<dbReference type="CDD" id="cd03284">
    <property type="entry name" value="ABC_MutS1"/>
    <property type="match status" value="1"/>
</dbReference>
<dbReference type="InterPro" id="IPR016151">
    <property type="entry name" value="DNA_mismatch_repair_MutS_N"/>
</dbReference>
<evidence type="ECO:0000256" key="8">
    <source>
        <dbReference type="ARBA" id="ARBA00024647"/>
    </source>
</evidence>
<evidence type="ECO:0000256" key="4">
    <source>
        <dbReference type="ARBA" id="ARBA00022763"/>
    </source>
</evidence>
<dbReference type="Pfam" id="PF05192">
    <property type="entry name" value="MutS_III"/>
    <property type="match status" value="1"/>
</dbReference>
<dbReference type="InterPro" id="IPR017261">
    <property type="entry name" value="DNA_mismatch_repair_MutS/MSH"/>
</dbReference>
<sequence>MVRDTPMLRQYLEMKEQAPDCVLFFRMGDFYEVFFEDAVLCSKLLSIQLTSRDKNHPDPIPMAGVPHRAVESYIAQMIEHGYKVAVCDQIEDPRAAKGLVKRAITRIETPAMFTSPDYLPAKDNRYLAALCLVGGVAGLAHLDLASGEFRAASVEPGPPLIDELARLEPAELVLAESQQDHPALAGLAQAGVEAARSNFAGRPPTPAQARQILGERFPGGAEAADNPALAAAAMAWQTLVATRRCQPEHIEPLGLYEVGGHMVLDATARRNLELYKSIAGGGRKGSLLQAVDRTLSPMGGRLLKQWLGFPLLELERVEARHQAVDELTRDLAARDGLRQALEAMPDVPRLVGRASLGQAGPRELAGLRQALRALPEVRRRLAGFAAPLLRRAAESLEGLEPLAVELERALAESPSQALGDGGVIAEGFDQELDQLRQLGGQGKDWIAALQASLRAETGIGSLKIGFNRVFGYYIEVTTAHQAKVPEHFIRKQTLATAERYFTPELKEKEAAVLGAEEKALELERRLFDELRALVAAWSGRLMDCGRALAMVDVLAAWADLAVSQDYARPLMSQNGALCIEQGRHPVVEQMLAAGEFVPNDVLLDDGAQQVIIITGPNMAGKSTILRQVALICLLAQAGSFVPAARAELPLVDRVFTRVGAMDDLARGRSTFMVEMTETAQILKNATPRSLVVLDEVGRGTSTFDGLSLAWAVAEALHDLQGRGVKTLFATHYHELTELADKLPRVRNYNVAVREHRGEVVFLRRLAPGGVSRSYGLQVARLAGLPEDVLRRAREVLARLEGEQVRATAPPAKAQGAAQLPLFVAAEHPALTRLRGLDPERMTPLEALAALDELRRLVD</sequence>
<keyword evidence="4 9" id="KW-0227">DNA damage</keyword>
<dbReference type="SUPFAM" id="SSF52540">
    <property type="entry name" value="P-loop containing nucleoside triphosphate hydrolases"/>
    <property type="match status" value="1"/>
</dbReference>
<dbReference type="InterPro" id="IPR045076">
    <property type="entry name" value="MutS"/>
</dbReference>